<dbReference type="EMBL" id="KN846997">
    <property type="protein sequence ID" value="KIW89011.1"/>
    <property type="molecule type" value="Genomic_DNA"/>
</dbReference>
<sequence length="202" mass="22604">MGVAFRTLHAPVLLVATCLTFGGRIPFWNPHVAILEFGLPERIATSEPTHASFVISRARVSALEMAIWVFNLQGKLAAVDTILGTAPLCRRRRCLRLLARRCAYERNLQSGFWHCYRRLGNAGLDCTADLMLLKGPWEGRIATGGVFSSVNKLIAAAFPGFLAFQLDVRHHNLQYHRTFFKTPFAVDERPCPHNIPADTLAY</sequence>
<evidence type="ECO:0000313" key="2">
    <source>
        <dbReference type="Proteomes" id="UP000053789"/>
    </source>
</evidence>
<dbReference type="GeneID" id="27703424"/>
<dbReference type="OrthoDB" id="2989864at2759"/>
<dbReference type="RefSeq" id="XP_016615680.1">
    <property type="nucleotide sequence ID" value="XM_016768212.1"/>
</dbReference>
<dbReference type="AlphaFoldDB" id="A0A0D2EG67"/>
<reference evidence="1" key="1">
    <citation type="submission" date="2015-01" db="EMBL/GenBank/DDBJ databases">
        <title>The Genome Sequence of Cladophialophora bantiana CBS 173.52.</title>
        <authorList>
            <consortium name="The Broad Institute Genomics Platform"/>
            <person name="Cuomo C."/>
            <person name="de Hoog S."/>
            <person name="Gorbushina A."/>
            <person name="Stielow B."/>
            <person name="Teixiera M."/>
            <person name="Abouelleil A."/>
            <person name="Chapman S.B."/>
            <person name="Priest M."/>
            <person name="Young S.K."/>
            <person name="Wortman J."/>
            <person name="Nusbaum C."/>
            <person name="Birren B."/>
        </authorList>
    </citation>
    <scope>NUCLEOTIDE SEQUENCE [LARGE SCALE GENOMIC DNA]</scope>
    <source>
        <strain evidence="1">CBS 173.52</strain>
    </source>
</reference>
<accession>A0A0D2EG67</accession>
<keyword evidence="2" id="KW-1185">Reference proteome</keyword>
<dbReference type="HOGENOM" id="CLU_1354462_0_0_1"/>
<dbReference type="InterPro" id="IPR025363">
    <property type="entry name" value="DUF4267"/>
</dbReference>
<organism evidence="1 2">
    <name type="scientific">Cladophialophora bantiana (strain ATCC 10958 / CBS 173.52 / CDC B-1940 / NIH 8579)</name>
    <name type="common">Xylohypha bantiana</name>
    <dbReference type="NCBI Taxonomy" id="1442370"/>
    <lineage>
        <taxon>Eukaryota</taxon>
        <taxon>Fungi</taxon>
        <taxon>Dikarya</taxon>
        <taxon>Ascomycota</taxon>
        <taxon>Pezizomycotina</taxon>
        <taxon>Eurotiomycetes</taxon>
        <taxon>Chaetothyriomycetidae</taxon>
        <taxon>Chaetothyriales</taxon>
        <taxon>Herpotrichiellaceae</taxon>
        <taxon>Cladophialophora</taxon>
    </lineage>
</organism>
<proteinExistence type="predicted"/>
<evidence type="ECO:0000313" key="1">
    <source>
        <dbReference type="EMBL" id="KIW89011.1"/>
    </source>
</evidence>
<name>A0A0D2EG67_CLAB1</name>
<dbReference type="Proteomes" id="UP000053789">
    <property type="component" value="Unassembled WGS sequence"/>
</dbReference>
<dbReference type="VEuPathDB" id="FungiDB:Z519_10496"/>
<gene>
    <name evidence="1" type="ORF">Z519_10496</name>
</gene>
<protein>
    <submittedName>
        <fullName evidence="1">Uncharacterized protein</fullName>
    </submittedName>
</protein>
<dbReference type="Pfam" id="PF14087">
    <property type="entry name" value="DUF4267"/>
    <property type="match status" value="1"/>
</dbReference>